<dbReference type="InterPro" id="IPR007788">
    <property type="entry name" value="QCT"/>
</dbReference>
<evidence type="ECO:0000256" key="1">
    <source>
        <dbReference type="SAM" id="MobiDB-lite"/>
    </source>
</evidence>
<dbReference type="AlphaFoldDB" id="A0A8S0U5H7"/>
<keyword evidence="3" id="KW-1185">Reference proteome</keyword>
<feature type="region of interest" description="Disordered" evidence="1">
    <location>
        <begin position="1"/>
        <end position="30"/>
    </location>
</feature>
<feature type="compositionally biased region" description="Basic residues" evidence="1">
    <location>
        <begin position="1"/>
        <end position="12"/>
    </location>
</feature>
<dbReference type="Proteomes" id="UP000594638">
    <property type="component" value="Unassembled WGS sequence"/>
</dbReference>
<dbReference type="Pfam" id="PF05096">
    <property type="entry name" value="Glu_cyclase_2"/>
    <property type="match status" value="1"/>
</dbReference>
<dbReference type="EMBL" id="CACTIH010007453">
    <property type="protein sequence ID" value="CAA3013772.1"/>
    <property type="molecule type" value="Genomic_DNA"/>
</dbReference>
<evidence type="ECO:0000313" key="3">
    <source>
        <dbReference type="Proteomes" id="UP000594638"/>
    </source>
</evidence>
<sequence>MAGGSLRKKSMKRSSYLTKPSHNSMARSTPSFPRGKFSLVISAVSILCVFVVLSISTNIWSVFGTKPSSNPNQALLDQIYAVEVVNEFPHDPNAFTQGLLYAENDTLFESTGLNGRSSVRKVALRTGKVEAIHKMQNSYFGEGLTLIGERLFQVTWLEKTVFVYDRNNLSKFRKFTHQMQDGWGLATDKKVIFGSDGTSTLYQINPQTLKVIEAHTVKYKGDEVHNLNELECVNGEVWANVWQTDCIARISSKDGVVIGWILLPNLRKGLIAAGEMSIDVLNGIAWDEKRNRIFVTGKLWPKLYEIKLHKMKTPFKGDIKRLCMPMPVHFRKT</sequence>
<reference evidence="2 3" key="1">
    <citation type="submission" date="2019-12" db="EMBL/GenBank/DDBJ databases">
        <authorList>
            <person name="Alioto T."/>
            <person name="Alioto T."/>
            <person name="Gomez Garrido J."/>
        </authorList>
    </citation>
    <scope>NUCLEOTIDE SEQUENCE [LARGE SCALE GENOMIC DNA]</scope>
</reference>
<gene>
    <name evidence="2" type="ORF">OLEA9_A056834</name>
</gene>
<proteinExistence type="predicted"/>
<evidence type="ECO:0000313" key="2">
    <source>
        <dbReference type="EMBL" id="CAA3013772.1"/>
    </source>
</evidence>
<dbReference type="PANTHER" id="PTHR31270">
    <property type="entry name" value="GLUTAMINYL-PEPTIDE CYCLOTRANSFERASE"/>
    <property type="match status" value="1"/>
</dbReference>
<accession>A0A8S0U5H7</accession>
<feature type="compositionally biased region" description="Polar residues" evidence="1">
    <location>
        <begin position="13"/>
        <end position="30"/>
    </location>
</feature>
<dbReference type="OrthoDB" id="409395at2759"/>
<dbReference type="PANTHER" id="PTHR31270:SF1">
    <property type="entry name" value="GLUTAMINYL-PEPTIDE CYCLOTRANSFERASE"/>
    <property type="match status" value="1"/>
</dbReference>
<dbReference type="GO" id="GO:0016603">
    <property type="term" value="F:glutaminyl-peptide cyclotransferase activity"/>
    <property type="evidence" value="ECO:0007669"/>
    <property type="project" value="InterPro"/>
</dbReference>
<name>A0A8S0U5H7_OLEEU</name>
<organism evidence="2 3">
    <name type="scientific">Olea europaea subsp. europaea</name>
    <dbReference type="NCBI Taxonomy" id="158383"/>
    <lineage>
        <taxon>Eukaryota</taxon>
        <taxon>Viridiplantae</taxon>
        <taxon>Streptophyta</taxon>
        <taxon>Embryophyta</taxon>
        <taxon>Tracheophyta</taxon>
        <taxon>Spermatophyta</taxon>
        <taxon>Magnoliopsida</taxon>
        <taxon>eudicotyledons</taxon>
        <taxon>Gunneridae</taxon>
        <taxon>Pentapetalae</taxon>
        <taxon>asterids</taxon>
        <taxon>lamiids</taxon>
        <taxon>Lamiales</taxon>
        <taxon>Oleaceae</taxon>
        <taxon>Oleeae</taxon>
        <taxon>Olea</taxon>
    </lineage>
</organism>
<protein>
    <submittedName>
        <fullName evidence="2">Glutaminyl-peptide cyclotransferase</fullName>
    </submittedName>
</protein>
<dbReference type="SUPFAM" id="SSF63825">
    <property type="entry name" value="YWTD domain"/>
    <property type="match status" value="1"/>
</dbReference>
<dbReference type="Gramene" id="OE9A056834T3">
    <property type="protein sequence ID" value="OE9A056834C3"/>
    <property type="gene ID" value="OE9A056834"/>
</dbReference>
<comment type="caution">
    <text evidence="2">The sequence shown here is derived from an EMBL/GenBank/DDBJ whole genome shotgun (WGS) entry which is preliminary data.</text>
</comment>